<dbReference type="InterPro" id="IPR022171">
    <property type="entry name" value="PPE_C"/>
</dbReference>
<evidence type="ECO:0008006" key="5">
    <source>
        <dbReference type="Google" id="ProtNLM"/>
    </source>
</evidence>
<dbReference type="Pfam" id="PF12484">
    <property type="entry name" value="PPE-SVP"/>
    <property type="match status" value="1"/>
</dbReference>
<dbReference type="Gene3D" id="1.10.287.850">
    <property type="entry name" value="HP0062-like domain"/>
    <property type="match status" value="1"/>
</dbReference>
<organism evidence="3 4">
    <name type="scientific">Mycobacterium kyorinense</name>
    <dbReference type="NCBI Taxonomy" id="487514"/>
    <lineage>
        <taxon>Bacteria</taxon>
        <taxon>Bacillati</taxon>
        <taxon>Actinomycetota</taxon>
        <taxon>Actinomycetes</taxon>
        <taxon>Mycobacteriales</taxon>
        <taxon>Mycobacteriaceae</taxon>
        <taxon>Mycobacterium</taxon>
    </lineage>
</organism>
<dbReference type="OrthoDB" id="4764762at2"/>
<dbReference type="SUPFAM" id="SSF140459">
    <property type="entry name" value="PE/PPE dimer-like"/>
    <property type="match status" value="1"/>
</dbReference>
<evidence type="ECO:0000313" key="4">
    <source>
        <dbReference type="Proteomes" id="UP000193487"/>
    </source>
</evidence>
<dbReference type="InterPro" id="IPR038332">
    <property type="entry name" value="PPE_sf"/>
</dbReference>
<sequence>MSFVTTVPEALTAAATSLHGIGSTMAAQNAAAATPTTVVAPAAADEVSALQATQFAAYGNLYQQVSAQATAIHEMFVNTLATSAGSYSATEAANAAGAGSGSGGLLGLFTGAASGPYGLLPSALSNTAIIGAMQAGNFGSAASDLFEFGSAGLSAPGELTGPEAGAVGAVGPSAPSGALLTGVAGSAGFGGTPVAAGVGQASSVGRLSVPPSWAGAAAASSPAPATLTGAGWTAAAPQSTPVTTLPAGMPSVASAGRAGVGFGAPRYGVKPTVAPKPAVV</sequence>
<evidence type="ECO:0000259" key="2">
    <source>
        <dbReference type="Pfam" id="PF12484"/>
    </source>
</evidence>
<keyword evidence="4" id="KW-1185">Reference proteome</keyword>
<evidence type="ECO:0000259" key="1">
    <source>
        <dbReference type="Pfam" id="PF00934"/>
    </source>
</evidence>
<evidence type="ECO:0000313" key="3">
    <source>
        <dbReference type="EMBL" id="ORV98387.1"/>
    </source>
</evidence>
<feature type="domain" description="PPE family C-terminal" evidence="2">
    <location>
        <begin position="195"/>
        <end position="277"/>
    </location>
</feature>
<protein>
    <recommendedName>
        <fullName evidence="5">PE family protein</fullName>
    </recommendedName>
</protein>
<dbReference type="EMBL" id="LQPE01000161">
    <property type="protein sequence ID" value="ORV98387.1"/>
    <property type="molecule type" value="Genomic_DNA"/>
</dbReference>
<dbReference type="AlphaFoldDB" id="A0A1X1XHP9"/>
<dbReference type="InterPro" id="IPR000084">
    <property type="entry name" value="PE-PGRS_N"/>
</dbReference>
<dbReference type="Proteomes" id="UP000193487">
    <property type="component" value="Unassembled WGS sequence"/>
</dbReference>
<accession>A0A1X1XHP9</accession>
<comment type="caution">
    <text evidence="3">The sequence shown here is derived from an EMBL/GenBank/DDBJ whole genome shotgun (WGS) entry which is preliminary data.</text>
</comment>
<name>A0A1X1XHP9_9MYCO</name>
<reference evidence="3 4" key="1">
    <citation type="submission" date="2016-01" db="EMBL/GenBank/DDBJ databases">
        <title>The new phylogeny of the genus Mycobacterium.</title>
        <authorList>
            <person name="Tarcisio F."/>
            <person name="Conor M."/>
            <person name="Antonella G."/>
            <person name="Elisabetta G."/>
            <person name="Giulia F.S."/>
            <person name="Sara T."/>
            <person name="Anna F."/>
            <person name="Clotilde B."/>
            <person name="Roberto B."/>
            <person name="Veronica D.S."/>
            <person name="Fabio R."/>
            <person name="Monica P."/>
            <person name="Olivier J."/>
            <person name="Enrico T."/>
            <person name="Nicola S."/>
        </authorList>
    </citation>
    <scope>NUCLEOTIDE SEQUENCE [LARGE SCALE GENOMIC DNA]</scope>
    <source>
        <strain evidence="3 4">DSM 45166</strain>
    </source>
</reference>
<gene>
    <name evidence="3" type="ORF">AWC14_13195</name>
</gene>
<dbReference type="Pfam" id="PF00934">
    <property type="entry name" value="PE"/>
    <property type="match status" value="1"/>
</dbReference>
<proteinExistence type="predicted"/>
<feature type="domain" description="PE" evidence="1">
    <location>
        <begin position="4"/>
        <end position="94"/>
    </location>
</feature>